<sequence length="178" mass="20484">MEWSFKKAVTIQTYSSCDPIPVPVNFVSLVFKCRGLPKCFSWCTKRKQTARDLKRVLKPLESVYFAEYGYLFPLTDERKLDRVLLETERNRQMANQIAQTTFTAYGSLDRNVLPTGPQAWDSKGIHVEECLLTFEGAKLCDKCQPENTMKYPIHGARYTTPFSLKFPHFEVLIQETGG</sequence>
<evidence type="ECO:0000313" key="2">
    <source>
        <dbReference type="Proteomes" id="UP001249851"/>
    </source>
</evidence>
<dbReference type="Proteomes" id="UP001249851">
    <property type="component" value="Unassembled WGS sequence"/>
</dbReference>
<keyword evidence="2" id="KW-1185">Reference proteome</keyword>
<comment type="caution">
    <text evidence="1">The sequence shown here is derived from an EMBL/GenBank/DDBJ whole genome shotgun (WGS) entry which is preliminary data.</text>
</comment>
<protein>
    <submittedName>
        <fullName evidence="1">Uncharacterized protein</fullName>
    </submittedName>
</protein>
<name>A0AAD9R5K7_ACRCE</name>
<evidence type="ECO:0000313" key="1">
    <source>
        <dbReference type="EMBL" id="KAK2573186.1"/>
    </source>
</evidence>
<reference evidence="1" key="2">
    <citation type="journal article" date="2023" name="Science">
        <title>Genomic signatures of disease resistance in endangered staghorn corals.</title>
        <authorList>
            <person name="Vollmer S.V."/>
            <person name="Selwyn J.D."/>
            <person name="Despard B.A."/>
            <person name="Roesel C.L."/>
        </authorList>
    </citation>
    <scope>NUCLEOTIDE SEQUENCE</scope>
    <source>
        <strain evidence="1">K2</strain>
    </source>
</reference>
<reference evidence="1" key="1">
    <citation type="journal article" date="2023" name="G3 (Bethesda)">
        <title>Whole genome assembly and annotation of the endangered Caribbean coral Acropora cervicornis.</title>
        <authorList>
            <person name="Selwyn J.D."/>
            <person name="Vollmer S.V."/>
        </authorList>
    </citation>
    <scope>NUCLEOTIDE SEQUENCE</scope>
    <source>
        <strain evidence="1">K2</strain>
    </source>
</reference>
<dbReference type="AlphaFoldDB" id="A0AAD9R5K7"/>
<organism evidence="1 2">
    <name type="scientific">Acropora cervicornis</name>
    <name type="common">Staghorn coral</name>
    <dbReference type="NCBI Taxonomy" id="6130"/>
    <lineage>
        <taxon>Eukaryota</taxon>
        <taxon>Metazoa</taxon>
        <taxon>Cnidaria</taxon>
        <taxon>Anthozoa</taxon>
        <taxon>Hexacorallia</taxon>
        <taxon>Scleractinia</taxon>
        <taxon>Astrocoeniina</taxon>
        <taxon>Acroporidae</taxon>
        <taxon>Acropora</taxon>
    </lineage>
</organism>
<proteinExistence type="predicted"/>
<dbReference type="EMBL" id="JARQWQ010000003">
    <property type="protein sequence ID" value="KAK2573186.1"/>
    <property type="molecule type" value="Genomic_DNA"/>
</dbReference>
<accession>A0AAD9R5K7</accession>
<gene>
    <name evidence="1" type="ORF">P5673_002237</name>
</gene>